<dbReference type="EMBL" id="JAHQIW010007286">
    <property type="protein sequence ID" value="KAJ1373435.1"/>
    <property type="molecule type" value="Genomic_DNA"/>
</dbReference>
<proteinExistence type="predicted"/>
<protein>
    <submittedName>
        <fullName evidence="1">Uncharacterized protein</fullName>
    </submittedName>
</protein>
<comment type="caution">
    <text evidence="1">The sequence shown here is derived from an EMBL/GenBank/DDBJ whole genome shotgun (WGS) entry which is preliminary data.</text>
</comment>
<evidence type="ECO:0000313" key="1">
    <source>
        <dbReference type="EMBL" id="KAJ1373435.1"/>
    </source>
</evidence>
<keyword evidence="2" id="KW-1185">Reference proteome</keyword>
<evidence type="ECO:0000313" key="2">
    <source>
        <dbReference type="Proteomes" id="UP001196413"/>
    </source>
</evidence>
<dbReference type="Proteomes" id="UP001196413">
    <property type="component" value="Unassembled WGS sequence"/>
</dbReference>
<dbReference type="AlphaFoldDB" id="A0AAD5RBR4"/>
<sequence length="67" mass="7601">MDAILSKGSKLTIKAVTYYDRYEKVHVRIEVTDGDETITIGELPSHIAENANGYEIHGDEYAHEVFF</sequence>
<organism evidence="1 2">
    <name type="scientific">Parelaphostrongylus tenuis</name>
    <name type="common">Meningeal worm</name>
    <dbReference type="NCBI Taxonomy" id="148309"/>
    <lineage>
        <taxon>Eukaryota</taxon>
        <taxon>Metazoa</taxon>
        <taxon>Ecdysozoa</taxon>
        <taxon>Nematoda</taxon>
        <taxon>Chromadorea</taxon>
        <taxon>Rhabditida</taxon>
        <taxon>Rhabditina</taxon>
        <taxon>Rhabditomorpha</taxon>
        <taxon>Strongyloidea</taxon>
        <taxon>Metastrongylidae</taxon>
        <taxon>Parelaphostrongylus</taxon>
    </lineage>
</organism>
<name>A0AAD5RBR4_PARTN</name>
<gene>
    <name evidence="1" type="ORF">KIN20_035829</name>
</gene>
<accession>A0AAD5RBR4</accession>
<reference evidence="1" key="1">
    <citation type="submission" date="2021-06" db="EMBL/GenBank/DDBJ databases">
        <title>Parelaphostrongylus tenuis whole genome reference sequence.</title>
        <authorList>
            <person name="Garwood T.J."/>
            <person name="Larsen P.A."/>
            <person name="Fountain-Jones N.M."/>
            <person name="Garbe J.R."/>
            <person name="Macchietto M.G."/>
            <person name="Kania S.A."/>
            <person name="Gerhold R.W."/>
            <person name="Richards J.E."/>
            <person name="Wolf T.M."/>
        </authorList>
    </citation>
    <scope>NUCLEOTIDE SEQUENCE</scope>
    <source>
        <strain evidence="1">MNPRO001-30</strain>
        <tissue evidence="1">Meninges</tissue>
    </source>
</reference>